<feature type="domain" description="CP-type G" evidence="6">
    <location>
        <begin position="150"/>
        <end position="323"/>
    </location>
</feature>
<feature type="binding site" evidence="3">
    <location>
        <begin position="264"/>
        <end position="272"/>
    </location>
    <ligand>
        <name>GTP</name>
        <dbReference type="ChEBI" id="CHEBI:37565"/>
    </ligand>
</feature>
<dbReference type="AlphaFoldDB" id="A0A518BIE1"/>
<dbReference type="NCBIfam" id="TIGR00157">
    <property type="entry name" value="ribosome small subunit-dependent GTPase A"/>
    <property type="match status" value="1"/>
</dbReference>
<dbReference type="RefSeq" id="WP_145064558.1">
    <property type="nucleotide sequence ID" value="NZ_CP036287.1"/>
</dbReference>
<dbReference type="InterPro" id="IPR004881">
    <property type="entry name" value="Ribosome_biogen_GTPase_RsgA"/>
</dbReference>
<dbReference type="Gene3D" id="3.40.50.300">
    <property type="entry name" value="P-loop containing nucleotide triphosphate hydrolases"/>
    <property type="match status" value="1"/>
</dbReference>
<evidence type="ECO:0000256" key="3">
    <source>
        <dbReference type="HAMAP-Rule" id="MF_01820"/>
    </source>
</evidence>
<keyword evidence="1 3" id="KW-0547">Nucleotide-binding</keyword>
<dbReference type="GO" id="GO:0003924">
    <property type="term" value="F:GTPase activity"/>
    <property type="evidence" value="ECO:0007669"/>
    <property type="project" value="UniProtKB-UniRule"/>
</dbReference>
<keyword evidence="2 3" id="KW-0342">GTP-binding</keyword>
<dbReference type="KEGG" id="pbap:Pla133_18250"/>
<dbReference type="InterPro" id="IPR027417">
    <property type="entry name" value="P-loop_NTPase"/>
</dbReference>
<keyword evidence="8" id="KW-1185">Reference proteome</keyword>
<dbReference type="GO" id="GO:0005525">
    <property type="term" value="F:GTP binding"/>
    <property type="evidence" value="ECO:0007669"/>
    <property type="project" value="UniProtKB-UniRule"/>
</dbReference>
<keyword evidence="3" id="KW-0479">Metal-binding</keyword>
<evidence type="ECO:0000256" key="1">
    <source>
        <dbReference type="ARBA" id="ARBA00022741"/>
    </source>
</evidence>
<comment type="cofactor">
    <cofactor evidence="3">
        <name>Zn(2+)</name>
        <dbReference type="ChEBI" id="CHEBI:29105"/>
    </cofactor>
    <text evidence="3">Binds 1 zinc ion per subunit.</text>
</comment>
<comment type="subunit">
    <text evidence="3">Monomer. Associates with 30S ribosomal subunit, binds 16S rRNA.</text>
</comment>
<dbReference type="EC" id="3.6.1.-" evidence="3"/>
<feature type="binding site" evidence="3">
    <location>
        <position position="354"/>
    </location>
    <ligand>
        <name>Zn(2+)</name>
        <dbReference type="ChEBI" id="CHEBI:29105"/>
    </ligand>
</feature>
<reference evidence="7 8" key="1">
    <citation type="submission" date="2019-02" db="EMBL/GenBank/DDBJ databases">
        <title>Deep-cultivation of Planctomycetes and their phenomic and genomic characterization uncovers novel biology.</title>
        <authorList>
            <person name="Wiegand S."/>
            <person name="Jogler M."/>
            <person name="Boedeker C."/>
            <person name="Pinto D."/>
            <person name="Vollmers J."/>
            <person name="Rivas-Marin E."/>
            <person name="Kohn T."/>
            <person name="Peeters S.H."/>
            <person name="Heuer A."/>
            <person name="Rast P."/>
            <person name="Oberbeckmann S."/>
            <person name="Bunk B."/>
            <person name="Jeske O."/>
            <person name="Meyerdierks A."/>
            <person name="Storesund J.E."/>
            <person name="Kallscheuer N."/>
            <person name="Luecker S."/>
            <person name="Lage O.M."/>
            <person name="Pohl T."/>
            <person name="Merkel B.J."/>
            <person name="Hornburger P."/>
            <person name="Mueller R.-W."/>
            <person name="Bruemmer F."/>
            <person name="Labrenz M."/>
            <person name="Spormann A.M."/>
            <person name="Op den Camp H."/>
            <person name="Overmann J."/>
            <person name="Amann R."/>
            <person name="Jetten M.S.M."/>
            <person name="Mascher T."/>
            <person name="Medema M.H."/>
            <person name="Devos D.P."/>
            <person name="Kaster A.-K."/>
            <person name="Ovreas L."/>
            <person name="Rohde M."/>
            <person name="Galperin M.Y."/>
            <person name="Jogler C."/>
        </authorList>
    </citation>
    <scope>NUCLEOTIDE SEQUENCE [LARGE SCALE GENOMIC DNA]</scope>
    <source>
        <strain evidence="7 8">Pla133</strain>
    </source>
</reference>
<keyword evidence="3" id="KW-0694">RNA-binding</keyword>
<comment type="function">
    <text evidence="3">One of several proteins that assist in the late maturation steps of the functional core of the 30S ribosomal subunit. Helps release RbfA from mature subunits. May play a role in the assembly of ribosomal proteins into the subunit. Circularly permuted GTPase that catalyzes slow GTP hydrolysis, GTPase activity is stimulated by the 30S ribosomal subunit.</text>
</comment>
<feature type="domain" description="EngC GTPase" evidence="5">
    <location>
        <begin position="169"/>
        <end position="321"/>
    </location>
</feature>
<feature type="binding site" evidence="3">
    <location>
        <position position="347"/>
    </location>
    <ligand>
        <name>Zn(2+)</name>
        <dbReference type="ChEBI" id="CHEBI:29105"/>
    </ligand>
</feature>
<dbReference type="PROSITE" id="PS51721">
    <property type="entry name" value="G_CP"/>
    <property type="match status" value="1"/>
</dbReference>
<keyword evidence="3" id="KW-0862">Zinc</keyword>
<feature type="compositionally biased region" description="Basic residues" evidence="4">
    <location>
        <begin position="29"/>
        <end position="39"/>
    </location>
</feature>
<gene>
    <name evidence="7" type="primary">rsgA_1</name>
    <name evidence="3" type="synonym">rsgA</name>
    <name evidence="7" type="ORF">Pla133_18250</name>
</gene>
<organism evidence="7 8">
    <name type="scientific">Engelhardtia mirabilis</name>
    <dbReference type="NCBI Taxonomy" id="2528011"/>
    <lineage>
        <taxon>Bacteria</taxon>
        <taxon>Pseudomonadati</taxon>
        <taxon>Planctomycetota</taxon>
        <taxon>Planctomycetia</taxon>
        <taxon>Planctomycetia incertae sedis</taxon>
        <taxon>Engelhardtia</taxon>
    </lineage>
</organism>
<comment type="subcellular location">
    <subcellularLocation>
        <location evidence="3">Cytoplasm</location>
    </subcellularLocation>
</comment>
<proteinExistence type="inferred from homology"/>
<keyword evidence="3" id="KW-0963">Cytoplasm</keyword>
<feature type="region of interest" description="Disordered" evidence="4">
    <location>
        <begin position="1"/>
        <end position="91"/>
    </location>
</feature>
<dbReference type="CDD" id="cd01854">
    <property type="entry name" value="YjeQ_EngC"/>
    <property type="match status" value="1"/>
</dbReference>
<evidence type="ECO:0000256" key="2">
    <source>
        <dbReference type="ARBA" id="ARBA00023134"/>
    </source>
</evidence>
<dbReference type="Gene3D" id="1.10.40.50">
    <property type="entry name" value="Probable gtpase engc, domain 3"/>
    <property type="match status" value="1"/>
</dbReference>
<dbReference type="GO" id="GO:0046872">
    <property type="term" value="F:metal ion binding"/>
    <property type="evidence" value="ECO:0007669"/>
    <property type="project" value="UniProtKB-KW"/>
</dbReference>
<dbReference type="SUPFAM" id="SSF52540">
    <property type="entry name" value="P-loop containing nucleoside triphosphate hydrolases"/>
    <property type="match status" value="1"/>
</dbReference>
<comment type="similarity">
    <text evidence="3">Belongs to the TRAFAC class YlqF/YawG GTPase family. RsgA subfamily.</text>
</comment>
<keyword evidence="3 7" id="KW-0378">Hydrolase</keyword>
<dbReference type="InterPro" id="IPR010914">
    <property type="entry name" value="RsgA_GTPase_dom"/>
</dbReference>
<evidence type="ECO:0000259" key="5">
    <source>
        <dbReference type="PROSITE" id="PS50936"/>
    </source>
</evidence>
<name>A0A518BIE1_9BACT</name>
<sequence>MTPEEKDETRRRAMANFDRAVSLDEQKQRKQRAKERKARRSGDEPRARERVRDEDDWDELEDFQPMGSSRKGPLAPRVSSTTVAAGPPDTPGALDGTVIAVARDGARVVCGSQTLKVPMRREEDLAVGDRARVIPLTTELARLVGRHERRTELARADPTMPGRRRVLAANVDLALVVLSVVGPPFKPGLFDRFQVALIAGGIEPRMVVNKVDLLADEDARAELEARLAPYREAGVRVHLVSASAGLGLDELIREIAGRTIVAVGHSGVGKSSLLNALDPEGAERVTSQVRESDGKGRHTTTSSELRRLSNGTVLIDTPGIRALGLATEQLAALDEAFPEVSALAADCRFGDCRHDSEPDCAVRAALESGELDRARWDAYRRMGAG</sequence>
<dbReference type="HAMAP" id="MF_01820">
    <property type="entry name" value="GTPase_RsgA"/>
    <property type="match status" value="1"/>
</dbReference>
<dbReference type="InterPro" id="IPR030378">
    <property type="entry name" value="G_CP_dom"/>
</dbReference>
<protein>
    <recommendedName>
        <fullName evidence="3">Small ribosomal subunit biogenesis GTPase RsgA</fullName>
        <ecNumber evidence="3">3.6.1.-</ecNumber>
    </recommendedName>
</protein>
<dbReference type="GO" id="GO:0042274">
    <property type="term" value="P:ribosomal small subunit biogenesis"/>
    <property type="evidence" value="ECO:0007669"/>
    <property type="project" value="UniProtKB-UniRule"/>
</dbReference>
<dbReference type="EMBL" id="CP036287">
    <property type="protein sequence ID" value="QDU66749.1"/>
    <property type="molecule type" value="Genomic_DNA"/>
</dbReference>
<dbReference type="Pfam" id="PF03193">
    <property type="entry name" value="RsgA_GTPase"/>
    <property type="match status" value="1"/>
</dbReference>
<keyword evidence="3" id="KW-0699">rRNA-binding</keyword>
<dbReference type="PROSITE" id="PS50936">
    <property type="entry name" value="ENGC_GTPASE"/>
    <property type="match status" value="1"/>
</dbReference>
<feature type="binding site" evidence="3">
    <location>
        <position position="352"/>
    </location>
    <ligand>
        <name>Zn(2+)</name>
        <dbReference type="ChEBI" id="CHEBI:29105"/>
    </ligand>
</feature>
<evidence type="ECO:0000259" key="6">
    <source>
        <dbReference type="PROSITE" id="PS51721"/>
    </source>
</evidence>
<dbReference type="PANTHER" id="PTHR32120:SF11">
    <property type="entry name" value="SMALL RIBOSOMAL SUBUNIT BIOGENESIS GTPASE RSGA 1, MITOCHONDRIAL-RELATED"/>
    <property type="match status" value="1"/>
</dbReference>
<evidence type="ECO:0000256" key="4">
    <source>
        <dbReference type="SAM" id="MobiDB-lite"/>
    </source>
</evidence>
<dbReference type="GO" id="GO:0019843">
    <property type="term" value="F:rRNA binding"/>
    <property type="evidence" value="ECO:0007669"/>
    <property type="project" value="UniProtKB-KW"/>
</dbReference>
<dbReference type="PANTHER" id="PTHR32120">
    <property type="entry name" value="SMALL RIBOSOMAL SUBUNIT BIOGENESIS GTPASE RSGA"/>
    <property type="match status" value="1"/>
</dbReference>
<evidence type="ECO:0000313" key="8">
    <source>
        <dbReference type="Proteomes" id="UP000316921"/>
    </source>
</evidence>
<feature type="compositionally biased region" description="Basic and acidic residues" evidence="4">
    <location>
        <begin position="40"/>
        <end position="53"/>
    </location>
</feature>
<accession>A0A518BIE1</accession>
<dbReference type="GO" id="GO:0005737">
    <property type="term" value="C:cytoplasm"/>
    <property type="evidence" value="ECO:0007669"/>
    <property type="project" value="UniProtKB-SubCell"/>
</dbReference>
<evidence type="ECO:0000313" key="7">
    <source>
        <dbReference type="EMBL" id="QDU66749.1"/>
    </source>
</evidence>
<dbReference type="Proteomes" id="UP000316921">
    <property type="component" value="Chromosome"/>
</dbReference>
<keyword evidence="3" id="KW-0690">Ribosome biogenesis</keyword>
<feature type="binding site" evidence="3">
    <location>
        <position position="360"/>
    </location>
    <ligand>
        <name>Zn(2+)</name>
        <dbReference type="ChEBI" id="CHEBI:29105"/>
    </ligand>
</feature>
<feature type="binding site" evidence="3">
    <location>
        <begin position="209"/>
        <end position="212"/>
    </location>
    <ligand>
        <name>GTP</name>
        <dbReference type="ChEBI" id="CHEBI:37565"/>
    </ligand>
</feature>